<evidence type="ECO:0000313" key="3">
    <source>
        <dbReference type="Proteomes" id="UP000736583"/>
    </source>
</evidence>
<name>A0ABS6F2N0_9CLOT</name>
<dbReference type="PANTHER" id="PTHR35271:SF1">
    <property type="entry name" value="ABC TRANSPORTER, SUBSTRATE-BINDING LIPOPROTEIN"/>
    <property type="match status" value="1"/>
</dbReference>
<keyword evidence="1" id="KW-0472">Membrane</keyword>
<dbReference type="PANTHER" id="PTHR35271">
    <property type="entry name" value="ABC TRANSPORTER, SUBSTRATE-BINDING LIPOPROTEIN-RELATED"/>
    <property type="match status" value="1"/>
</dbReference>
<dbReference type="InterPro" id="IPR007487">
    <property type="entry name" value="ABC_transpt-TYRBP-like"/>
</dbReference>
<organism evidence="2 3">
    <name type="scientific">Clostridium simiarum</name>
    <dbReference type="NCBI Taxonomy" id="2841506"/>
    <lineage>
        <taxon>Bacteria</taxon>
        <taxon>Bacillati</taxon>
        <taxon>Bacillota</taxon>
        <taxon>Clostridia</taxon>
        <taxon>Eubacteriales</taxon>
        <taxon>Clostridiaceae</taxon>
        <taxon>Clostridium</taxon>
    </lineage>
</organism>
<keyword evidence="1" id="KW-0812">Transmembrane</keyword>
<dbReference type="EMBL" id="JAHLQL010000005">
    <property type="protein sequence ID" value="MBU5592771.1"/>
    <property type="molecule type" value="Genomic_DNA"/>
</dbReference>
<feature type="transmembrane region" description="Helical" evidence="1">
    <location>
        <begin position="7"/>
        <end position="25"/>
    </location>
</feature>
<comment type="caution">
    <text evidence="2">The sequence shown here is derived from an EMBL/GenBank/DDBJ whole genome shotgun (WGS) entry which is preliminary data.</text>
</comment>
<evidence type="ECO:0000256" key="1">
    <source>
        <dbReference type="SAM" id="Phobius"/>
    </source>
</evidence>
<dbReference type="CDD" id="cd06325">
    <property type="entry name" value="PBP1_ABC_unchar_transporter"/>
    <property type="match status" value="1"/>
</dbReference>
<gene>
    <name evidence="2" type="ORF">KQI89_13540</name>
</gene>
<reference evidence="2 3" key="1">
    <citation type="submission" date="2021-06" db="EMBL/GenBank/DDBJ databases">
        <authorList>
            <person name="Sun Q."/>
            <person name="Li D."/>
        </authorList>
    </citation>
    <scope>NUCLEOTIDE SEQUENCE [LARGE SCALE GENOMIC DNA]</scope>
    <source>
        <strain evidence="2 3">MSJ-4</strain>
    </source>
</reference>
<dbReference type="Pfam" id="PF04392">
    <property type="entry name" value="ABC_sub_bind"/>
    <property type="match status" value="1"/>
</dbReference>
<evidence type="ECO:0000313" key="2">
    <source>
        <dbReference type="EMBL" id="MBU5592771.1"/>
    </source>
</evidence>
<keyword evidence="3" id="KW-1185">Reference proteome</keyword>
<proteinExistence type="predicted"/>
<dbReference type="Proteomes" id="UP000736583">
    <property type="component" value="Unassembled WGS sequence"/>
</dbReference>
<protein>
    <submittedName>
        <fullName evidence="2">ABC transporter substrate-binding protein</fullName>
    </submittedName>
</protein>
<keyword evidence="1" id="KW-1133">Transmembrane helix</keyword>
<dbReference type="RefSeq" id="WP_216457502.1">
    <property type="nucleotide sequence ID" value="NZ_JAHLQL010000005.1"/>
</dbReference>
<accession>A0ABS6F2N0</accession>
<sequence length="333" mass="36423">MVVKKRISFFISFLLIFSLITGFLIKPAKSKSQVVKYRIGISQIAEHPALDLAREGFIDGLKSKGLVKDENIDIEIQNAQGDIATAQMIAQGFAAEKKDLIFAIATPSAQTAYNTTKKIPIMVTAITDAVSAGIMKSKEDIANNIAGTSDAVPIAKQLKLLKELLPEAKKLGIIYNTSELNSEIQVENIKRLVSQYDLELISMGVNNSSELSQTLDHMVNIVDVLYIPTDNLIASSMPLIYSKFSSKNKPIFGTEEAHVKSGALATEGINYYQLGFEAALMGAEVLNGRDIKTMSVQEIKDAEIVINKEVAEKLNILIPQHILDKSKVIEGVQ</sequence>